<dbReference type="Proteomes" id="UP000011593">
    <property type="component" value="Unassembled WGS sequence"/>
</dbReference>
<dbReference type="AlphaFoldDB" id="L9Z7T9"/>
<dbReference type="PATRIC" id="fig|797303.5.peg.165"/>
<evidence type="ECO:0000313" key="2">
    <source>
        <dbReference type="Proteomes" id="UP000011593"/>
    </source>
</evidence>
<name>L9Z7T9_NATP1</name>
<evidence type="ECO:0000313" key="1">
    <source>
        <dbReference type="EMBL" id="ELY81732.1"/>
    </source>
</evidence>
<gene>
    <name evidence="1" type="ORF">C488_00804</name>
</gene>
<comment type="caution">
    <text evidence="1">The sequence shown here is derived from an EMBL/GenBank/DDBJ whole genome shotgun (WGS) entry which is preliminary data.</text>
</comment>
<dbReference type="GO" id="GO:0006813">
    <property type="term" value="P:potassium ion transport"/>
    <property type="evidence" value="ECO:0007669"/>
    <property type="project" value="InterPro"/>
</dbReference>
<proteinExistence type="predicted"/>
<organism evidence="1 2">
    <name type="scientific">Natrinema pellirubrum (strain DSM 15624 / CIP 106293 / JCM 10476 / NCIMB 786 / 157)</name>
    <dbReference type="NCBI Taxonomy" id="797303"/>
    <lineage>
        <taxon>Archaea</taxon>
        <taxon>Methanobacteriati</taxon>
        <taxon>Methanobacteriota</taxon>
        <taxon>Stenosarchaea group</taxon>
        <taxon>Halobacteria</taxon>
        <taxon>Halobacteriales</taxon>
        <taxon>Natrialbaceae</taxon>
        <taxon>Natrinema</taxon>
    </lineage>
</organism>
<accession>L9Z7T9</accession>
<dbReference type="EMBL" id="AOIE01000004">
    <property type="protein sequence ID" value="ELY81732.1"/>
    <property type="molecule type" value="Genomic_DNA"/>
</dbReference>
<dbReference type="InterPro" id="IPR036721">
    <property type="entry name" value="RCK_C_sf"/>
</dbReference>
<protein>
    <submittedName>
        <fullName evidence="1">TrkA-C domain-containing protein</fullName>
    </submittedName>
</protein>
<reference evidence="1 2" key="1">
    <citation type="journal article" date="2014" name="PLoS Genet.">
        <title>Phylogenetically driven sequencing of extremely halophilic archaea reveals strategies for static and dynamic osmo-response.</title>
        <authorList>
            <person name="Becker E.A."/>
            <person name="Seitzer P.M."/>
            <person name="Tritt A."/>
            <person name="Larsen D."/>
            <person name="Krusor M."/>
            <person name="Yao A.I."/>
            <person name="Wu D."/>
            <person name="Madern D."/>
            <person name="Eisen J.A."/>
            <person name="Darling A.E."/>
            <person name="Facciotti M.T."/>
        </authorList>
    </citation>
    <scope>NUCLEOTIDE SEQUENCE [LARGE SCALE GENOMIC DNA]</scope>
    <source>
        <strain evidence="1 2">DSM 15624</strain>
    </source>
</reference>
<sequence>MIGVSRGGTIRTDERTTIETDDKVIVAGSDDAIQEFERTVTSS</sequence>
<keyword evidence="2" id="KW-1185">Reference proteome</keyword>
<dbReference type="Gene3D" id="3.30.70.1450">
    <property type="entry name" value="Regulator of K+ conductance, C-terminal domain"/>
    <property type="match status" value="1"/>
</dbReference>